<feature type="compositionally biased region" description="Low complexity" evidence="1">
    <location>
        <begin position="67"/>
        <end position="79"/>
    </location>
</feature>
<reference evidence="2" key="1">
    <citation type="submission" date="2021-03" db="EMBL/GenBank/DDBJ databases">
        <title>Draft genome sequence of rust myrtle Austropuccinia psidii MF-1, a brazilian biotype.</title>
        <authorList>
            <person name="Quecine M.C."/>
            <person name="Pachon D.M.R."/>
            <person name="Bonatelli M.L."/>
            <person name="Correr F.H."/>
            <person name="Franceschini L.M."/>
            <person name="Leite T.F."/>
            <person name="Margarido G.R.A."/>
            <person name="Almeida C.A."/>
            <person name="Ferrarezi J.A."/>
            <person name="Labate C.A."/>
        </authorList>
    </citation>
    <scope>NUCLEOTIDE SEQUENCE</scope>
    <source>
        <strain evidence="2">MF-1</strain>
    </source>
</reference>
<evidence type="ECO:0000313" key="3">
    <source>
        <dbReference type="Proteomes" id="UP000765509"/>
    </source>
</evidence>
<evidence type="ECO:0000256" key="1">
    <source>
        <dbReference type="SAM" id="MobiDB-lite"/>
    </source>
</evidence>
<gene>
    <name evidence="2" type="ORF">O181_047094</name>
</gene>
<dbReference type="EMBL" id="AVOT02019669">
    <property type="protein sequence ID" value="MBW0507379.1"/>
    <property type="molecule type" value="Genomic_DNA"/>
</dbReference>
<proteinExistence type="predicted"/>
<dbReference type="AlphaFoldDB" id="A0A9Q3DQ63"/>
<feature type="compositionally biased region" description="Polar residues" evidence="1">
    <location>
        <begin position="89"/>
        <end position="115"/>
    </location>
</feature>
<protein>
    <submittedName>
        <fullName evidence="2">Uncharacterized protein</fullName>
    </submittedName>
</protein>
<feature type="region of interest" description="Disordered" evidence="1">
    <location>
        <begin position="55"/>
        <end position="122"/>
    </location>
</feature>
<organism evidence="2 3">
    <name type="scientific">Austropuccinia psidii MF-1</name>
    <dbReference type="NCBI Taxonomy" id="1389203"/>
    <lineage>
        <taxon>Eukaryota</taxon>
        <taxon>Fungi</taxon>
        <taxon>Dikarya</taxon>
        <taxon>Basidiomycota</taxon>
        <taxon>Pucciniomycotina</taxon>
        <taxon>Pucciniomycetes</taxon>
        <taxon>Pucciniales</taxon>
        <taxon>Sphaerophragmiaceae</taxon>
        <taxon>Austropuccinia</taxon>
    </lineage>
</organism>
<keyword evidence="3" id="KW-1185">Reference proteome</keyword>
<sequence>MNSYLHINSFLVQEKTIELLGGWSPLSCKDKVKKRNNFLKNQILLSVDQKRELQMTPALEKEGPVASTSSRSVQRQSQRNSEETERPQEQSSKGQRQSQLAQTLPTRLQDSQNEALSHEKCV</sequence>
<accession>A0A9Q3DQ63</accession>
<comment type="caution">
    <text evidence="2">The sequence shown here is derived from an EMBL/GenBank/DDBJ whole genome shotgun (WGS) entry which is preliminary data.</text>
</comment>
<dbReference type="Proteomes" id="UP000765509">
    <property type="component" value="Unassembled WGS sequence"/>
</dbReference>
<evidence type="ECO:0000313" key="2">
    <source>
        <dbReference type="EMBL" id="MBW0507379.1"/>
    </source>
</evidence>
<name>A0A9Q3DQ63_9BASI</name>